<dbReference type="Pfam" id="PF00672">
    <property type="entry name" value="HAMP"/>
    <property type="match status" value="1"/>
</dbReference>
<comment type="caution">
    <text evidence="13">The sequence shown here is derived from an EMBL/GenBank/DDBJ whole genome shotgun (WGS) entry which is preliminary data.</text>
</comment>
<dbReference type="InterPro" id="IPR004358">
    <property type="entry name" value="Sig_transdc_His_kin-like_C"/>
</dbReference>
<dbReference type="Gene3D" id="1.10.287.130">
    <property type="match status" value="1"/>
</dbReference>
<keyword evidence="9" id="KW-0067">ATP-binding</keyword>
<keyword evidence="4" id="KW-1003">Cell membrane</keyword>
<dbReference type="SUPFAM" id="SSF55874">
    <property type="entry name" value="ATPase domain of HSP90 chaperone/DNA topoisomerase II/histidine kinase"/>
    <property type="match status" value="1"/>
</dbReference>
<dbReference type="GO" id="GO:0005886">
    <property type="term" value="C:plasma membrane"/>
    <property type="evidence" value="ECO:0007669"/>
    <property type="project" value="UniProtKB-SubCell"/>
</dbReference>
<dbReference type="Gene3D" id="3.30.565.10">
    <property type="entry name" value="Histidine kinase-like ATPase, C-terminal domain"/>
    <property type="match status" value="1"/>
</dbReference>
<evidence type="ECO:0000259" key="11">
    <source>
        <dbReference type="PROSITE" id="PS50109"/>
    </source>
</evidence>
<dbReference type="AlphaFoldDB" id="A0A7X0ES73"/>
<feature type="domain" description="HAMP" evidence="12">
    <location>
        <begin position="255"/>
        <end position="307"/>
    </location>
</feature>
<evidence type="ECO:0000256" key="1">
    <source>
        <dbReference type="ARBA" id="ARBA00000085"/>
    </source>
</evidence>
<dbReference type="CDD" id="cd06225">
    <property type="entry name" value="HAMP"/>
    <property type="match status" value="1"/>
</dbReference>
<gene>
    <name evidence="13" type="ORF">HNP49_002156</name>
</gene>
<organism evidence="13 14">
    <name type="scientific">Pseudomonas fluvialis</name>
    <dbReference type="NCBI Taxonomy" id="1793966"/>
    <lineage>
        <taxon>Bacteria</taxon>
        <taxon>Pseudomonadati</taxon>
        <taxon>Pseudomonadota</taxon>
        <taxon>Gammaproteobacteria</taxon>
        <taxon>Pseudomonadales</taxon>
        <taxon>Pseudomonadaceae</taxon>
        <taxon>Pseudomonas</taxon>
    </lineage>
</organism>
<dbReference type="PROSITE" id="PS50109">
    <property type="entry name" value="HIS_KIN"/>
    <property type="match status" value="1"/>
</dbReference>
<evidence type="ECO:0000256" key="8">
    <source>
        <dbReference type="ARBA" id="ARBA00022777"/>
    </source>
</evidence>
<dbReference type="Gene3D" id="1.10.8.500">
    <property type="entry name" value="HAMP domain in histidine kinase"/>
    <property type="match status" value="1"/>
</dbReference>
<evidence type="ECO:0000313" key="13">
    <source>
        <dbReference type="EMBL" id="MBB6341988.1"/>
    </source>
</evidence>
<evidence type="ECO:0000256" key="5">
    <source>
        <dbReference type="ARBA" id="ARBA00022553"/>
    </source>
</evidence>
<keyword evidence="14" id="KW-1185">Reference proteome</keyword>
<keyword evidence="8 13" id="KW-0418">Kinase</keyword>
<evidence type="ECO:0000256" key="10">
    <source>
        <dbReference type="SAM" id="Phobius"/>
    </source>
</evidence>
<keyword evidence="6 13" id="KW-0808">Transferase</keyword>
<evidence type="ECO:0000313" key="14">
    <source>
        <dbReference type="Proteomes" id="UP000557193"/>
    </source>
</evidence>
<dbReference type="InterPro" id="IPR003661">
    <property type="entry name" value="HisK_dim/P_dom"/>
</dbReference>
<name>A0A7X0ES73_9PSED</name>
<evidence type="ECO:0000256" key="7">
    <source>
        <dbReference type="ARBA" id="ARBA00022741"/>
    </source>
</evidence>
<accession>A0A7X0ES73</accession>
<sequence length="537" mass="59879">MNSIFLRIYGGLLLSLVLVGVLGVATVHVANQVRNDEYRENLARGTFRLMSDNLLPMTEVERRRALVVWSRLLGVSLSLRPLSELKLDSGQIAGLRSGQVLVEQTGPHAAQVFSMLSRDEPLLLTTEVEQVSEQLARATLYLLIDELQRLEPGEQPGRLARIHRDKQFGFDLRLVKLDEADLDDDQRRRVEEGDTVMGLTKGGDGIRLVSGLLDSPWVLVMGPIYRMDDYPPELQALIALMGLGLVGLIIYLLVRNLEHRLLALSDVATLIASGKLGARVPVRGSDAVGRLATVFNEMAEQLQRLLNIQREMVRAVSHELRTPVARLRFGLEMIADAESDNARRRYMDGMDGDIQELDKLVDEMLTYARLEQGAPALNYQDVDLTRLLDKVAGELAPLRVGVHIERGPCQLAADSGDSCVLAEPRYLQRAVQNLVSNALRHAEAQVRLSFSIGLEQCRIDVEDDGPGVPEAEWERVFTPFLRLDDSRTRASGGHGLGLSIVRRIIYWHHGRAQVDRSQVLGGARFSLIWPRQQPADD</sequence>
<keyword evidence="10" id="KW-0812">Transmembrane</keyword>
<dbReference type="PROSITE" id="PS50885">
    <property type="entry name" value="HAMP"/>
    <property type="match status" value="1"/>
</dbReference>
<dbReference type="SMART" id="SM00304">
    <property type="entry name" value="HAMP"/>
    <property type="match status" value="1"/>
</dbReference>
<dbReference type="InterPro" id="IPR036890">
    <property type="entry name" value="HATPase_C_sf"/>
</dbReference>
<proteinExistence type="predicted"/>
<dbReference type="Pfam" id="PF00512">
    <property type="entry name" value="HisKA"/>
    <property type="match status" value="1"/>
</dbReference>
<dbReference type="InterPro" id="IPR003594">
    <property type="entry name" value="HATPase_dom"/>
</dbReference>
<dbReference type="InterPro" id="IPR005467">
    <property type="entry name" value="His_kinase_dom"/>
</dbReference>
<evidence type="ECO:0000256" key="9">
    <source>
        <dbReference type="ARBA" id="ARBA00022840"/>
    </source>
</evidence>
<dbReference type="PRINTS" id="PR00344">
    <property type="entry name" value="BCTRLSENSOR"/>
</dbReference>
<protein>
    <recommendedName>
        <fullName evidence="3">histidine kinase</fullName>
        <ecNumber evidence="3">2.7.13.3</ecNumber>
    </recommendedName>
</protein>
<dbReference type="GO" id="GO:0000155">
    <property type="term" value="F:phosphorelay sensor kinase activity"/>
    <property type="evidence" value="ECO:0007669"/>
    <property type="project" value="InterPro"/>
</dbReference>
<dbReference type="Pfam" id="PF02518">
    <property type="entry name" value="HATPase_c"/>
    <property type="match status" value="1"/>
</dbReference>
<evidence type="ECO:0000256" key="6">
    <source>
        <dbReference type="ARBA" id="ARBA00022679"/>
    </source>
</evidence>
<dbReference type="CDD" id="cd00082">
    <property type="entry name" value="HisKA"/>
    <property type="match status" value="1"/>
</dbReference>
<dbReference type="SUPFAM" id="SSF47384">
    <property type="entry name" value="Homodimeric domain of signal transducing histidine kinase"/>
    <property type="match status" value="1"/>
</dbReference>
<comment type="catalytic activity">
    <reaction evidence="1">
        <text>ATP + protein L-histidine = ADP + protein N-phospho-L-histidine.</text>
        <dbReference type="EC" id="2.7.13.3"/>
    </reaction>
</comment>
<dbReference type="PANTHER" id="PTHR44936">
    <property type="entry name" value="SENSOR PROTEIN CREC"/>
    <property type="match status" value="1"/>
</dbReference>
<comment type="subcellular location">
    <subcellularLocation>
        <location evidence="2">Cell membrane</location>
        <topology evidence="2">Multi-pass membrane protein</topology>
    </subcellularLocation>
</comment>
<evidence type="ECO:0000256" key="3">
    <source>
        <dbReference type="ARBA" id="ARBA00012438"/>
    </source>
</evidence>
<feature type="transmembrane region" description="Helical" evidence="10">
    <location>
        <begin position="234"/>
        <end position="254"/>
    </location>
</feature>
<dbReference type="SMART" id="SM00387">
    <property type="entry name" value="HATPase_c"/>
    <property type="match status" value="1"/>
</dbReference>
<dbReference type="EC" id="2.7.13.3" evidence="3"/>
<dbReference type="GO" id="GO:0005524">
    <property type="term" value="F:ATP binding"/>
    <property type="evidence" value="ECO:0007669"/>
    <property type="project" value="UniProtKB-KW"/>
</dbReference>
<evidence type="ECO:0000259" key="12">
    <source>
        <dbReference type="PROSITE" id="PS50885"/>
    </source>
</evidence>
<dbReference type="InterPro" id="IPR050980">
    <property type="entry name" value="2C_sensor_his_kinase"/>
</dbReference>
<evidence type="ECO:0000256" key="2">
    <source>
        <dbReference type="ARBA" id="ARBA00004651"/>
    </source>
</evidence>
<dbReference type="SUPFAM" id="SSF158472">
    <property type="entry name" value="HAMP domain-like"/>
    <property type="match status" value="1"/>
</dbReference>
<evidence type="ECO:0000256" key="4">
    <source>
        <dbReference type="ARBA" id="ARBA00022475"/>
    </source>
</evidence>
<keyword evidence="10" id="KW-0472">Membrane</keyword>
<keyword evidence="5" id="KW-0597">Phosphoprotein</keyword>
<dbReference type="Proteomes" id="UP000557193">
    <property type="component" value="Unassembled WGS sequence"/>
</dbReference>
<reference evidence="13 14" key="1">
    <citation type="submission" date="2020-08" db="EMBL/GenBank/DDBJ databases">
        <title>Functional genomics of gut bacteria from endangered species of beetles.</title>
        <authorList>
            <person name="Carlos-Shanley C."/>
        </authorList>
    </citation>
    <scope>NUCLEOTIDE SEQUENCE [LARGE SCALE GENOMIC DNA]</scope>
    <source>
        <strain evidence="13 14">S00202</strain>
    </source>
</reference>
<keyword evidence="7" id="KW-0547">Nucleotide-binding</keyword>
<keyword evidence="10" id="KW-1133">Transmembrane helix</keyword>
<dbReference type="InterPro" id="IPR036097">
    <property type="entry name" value="HisK_dim/P_sf"/>
</dbReference>
<dbReference type="PANTHER" id="PTHR44936:SF10">
    <property type="entry name" value="SENSOR PROTEIN RSTB"/>
    <property type="match status" value="1"/>
</dbReference>
<dbReference type="RefSeq" id="WP_184683151.1">
    <property type="nucleotide sequence ID" value="NZ_JACHLL010000003.1"/>
</dbReference>
<feature type="domain" description="Histidine kinase" evidence="11">
    <location>
        <begin position="315"/>
        <end position="533"/>
    </location>
</feature>
<dbReference type="InterPro" id="IPR003660">
    <property type="entry name" value="HAMP_dom"/>
</dbReference>
<dbReference type="EMBL" id="JACHLL010000003">
    <property type="protein sequence ID" value="MBB6341988.1"/>
    <property type="molecule type" value="Genomic_DNA"/>
</dbReference>
<dbReference type="SMART" id="SM00388">
    <property type="entry name" value="HisKA"/>
    <property type="match status" value="1"/>
</dbReference>